<evidence type="ECO:0000256" key="2">
    <source>
        <dbReference type="ARBA" id="ARBA00022741"/>
    </source>
</evidence>
<dbReference type="Pfam" id="PF00152">
    <property type="entry name" value="tRNA-synt_2"/>
    <property type="match status" value="1"/>
</dbReference>
<dbReference type="PANTHER" id="PTHR42918">
    <property type="entry name" value="LYSYL-TRNA SYNTHETASE"/>
    <property type="match status" value="1"/>
</dbReference>
<proteinExistence type="predicted"/>
<evidence type="ECO:0000256" key="1">
    <source>
        <dbReference type="ARBA" id="ARBA00022598"/>
    </source>
</evidence>
<keyword evidence="1" id="KW-0436">Ligase</keyword>
<dbReference type="Gene3D" id="3.30.930.10">
    <property type="entry name" value="Bira Bifunctional Protein, Domain 2"/>
    <property type="match status" value="1"/>
</dbReference>
<keyword evidence="6" id="KW-1185">Reference proteome</keyword>
<reference evidence="5 6" key="1">
    <citation type="submission" date="2017-05" db="EMBL/GenBank/DDBJ databases">
        <authorList>
            <person name="Varghese N."/>
            <person name="Submissions S."/>
        </authorList>
    </citation>
    <scope>NUCLEOTIDE SEQUENCE [LARGE SCALE GENOMIC DNA]</scope>
    <source>
        <strain evidence="5 6">DSM 15522</strain>
    </source>
</reference>
<sequence>MGLYRERDVSLLELLRLRKEARERVRGFFEGRGFLEVDTPIMVPYENPDDNVENVRAVFRDFLGKRYEWFLHTSPEFFMKRIVWEMREGGIYQIVRVFRDGEITDLHSIEFTMIEWYRVGGDYRDGMKETFGLVREVVGDFANVKGRKITLNGYEIFTVEEAFREFAGVNVFDREEVKKVACEEDYESGFFKLLVERVEPALGKIDKPVFLIDYPEEFSAMARVKNGVAERFELYVGGVEIANGYTELRDYESYLRKFEEKGKKAVDGGFLSLLKKRLLPECEGVALGFDRLLMLRLGAESIHDVIPYSTKRLLEETISNL</sequence>
<dbReference type="InterPro" id="IPR045864">
    <property type="entry name" value="aa-tRNA-synth_II/BPL/LPL"/>
</dbReference>
<dbReference type="PROSITE" id="PS50862">
    <property type="entry name" value="AA_TRNA_LIGASE_II"/>
    <property type="match status" value="1"/>
</dbReference>
<dbReference type="InterPro" id="IPR004364">
    <property type="entry name" value="Aa-tRNA-synt_II"/>
</dbReference>
<feature type="domain" description="Aminoacyl-transfer RNA synthetases class-II family profile" evidence="4">
    <location>
        <begin position="15"/>
        <end position="307"/>
    </location>
</feature>
<dbReference type="EMBL" id="FXUB01000001">
    <property type="protein sequence ID" value="SMP08814.1"/>
    <property type="molecule type" value="Genomic_DNA"/>
</dbReference>
<accession>A0ABY1NGL2</accession>
<dbReference type="RefSeq" id="WP_283400147.1">
    <property type="nucleotide sequence ID" value="NZ_FXUB01000001.1"/>
</dbReference>
<evidence type="ECO:0000313" key="6">
    <source>
        <dbReference type="Proteomes" id="UP001157911"/>
    </source>
</evidence>
<gene>
    <name evidence="5" type="ORF">SAMN06265339_0654</name>
</gene>
<evidence type="ECO:0000256" key="3">
    <source>
        <dbReference type="ARBA" id="ARBA00022840"/>
    </source>
</evidence>
<comment type="caution">
    <text evidence="5">The sequence shown here is derived from an EMBL/GenBank/DDBJ whole genome shotgun (WGS) entry which is preliminary data.</text>
</comment>
<dbReference type="Proteomes" id="UP001157911">
    <property type="component" value="Unassembled WGS sequence"/>
</dbReference>
<evidence type="ECO:0000313" key="5">
    <source>
        <dbReference type="EMBL" id="SMP08814.1"/>
    </source>
</evidence>
<organism evidence="5 6">
    <name type="scientific">Desulfurobacterium pacificum</name>
    <dbReference type="NCBI Taxonomy" id="240166"/>
    <lineage>
        <taxon>Bacteria</taxon>
        <taxon>Pseudomonadati</taxon>
        <taxon>Aquificota</taxon>
        <taxon>Aquificia</taxon>
        <taxon>Desulfurobacteriales</taxon>
        <taxon>Desulfurobacteriaceae</taxon>
        <taxon>Desulfurobacterium</taxon>
    </lineage>
</organism>
<keyword evidence="2" id="KW-0547">Nucleotide-binding</keyword>
<dbReference type="InterPro" id="IPR006195">
    <property type="entry name" value="aa-tRNA-synth_II"/>
</dbReference>
<protein>
    <submittedName>
        <fullName evidence="5">Lysyl-tRNA synthetase, class 2</fullName>
    </submittedName>
</protein>
<dbReference type="SUPFAM" id="SSF55681">
    <property type="entry name" value="Class II aaRS and biotin synthetases"/>
    <property type="match status" value="1"/>
</dbReference>
<dbReference type="PANTHER" id="PTHR42918:SF6">
    <property type="entry name" value="ELONGATION FACTOR P--(R)-BETA-LYSINE LIGASE"/>
    <property type="match status" value="1"/>
</dbReference>
<keyword evidence="3" id="KW-0067">ATP-binding</keyword>
<evidence type="ECO:0000259" key="4">
    <source>
        <dbReference type="PROSITE" id="PS50862"/>
    </source>
</evidence>
<name>A0ABY1NGL2_9BACT</name>